<keyword evidence="1" id="KW-1133">Transmembrane helix</keyword>
<evidence type="ECO:0000313" key="5">
    <source>
        <dbReference type="Proteomes" id="UP000015527"/>
    </source>
</evidence>
<feature type="transmembrane region" description="Helical" evidence="1">
    <location>
        <begin position="363"/>
        <end position="380"/>
    </location>
</feature>
<protein>
    <recommendedName>
        <fullName evidence="3">Peptidase M28 domain-containing protein</fullName>
    </recommendedName>
</protein>
<feature type="chain" id="PRO_5004577210" description="Peptidase M28 domain-containing protein" evidence="2">
    <location>
        <begin position="21"/>
        <end position="570"/>
    </location>
</feature>
<feature type="transmembrane region" description="Helical" evidence="1">
    <location>
        <begin position="333"/>
        <end position="351"/>
    </location>
</feature>
<organism evidence="4 5">
    <name type="scientific">Novosphingobium lindaniclasticum LE124</name>
    <dbReference type="NCBI Taxonomy" id="1096930"/>
    <lineage>
        <taxon>Bacteria</taxon>
        <taxon>Pseudomonadati</taxon>
        <taxon>Pseudomonadota</taxon>
        <taxon>Alphaproteobacteria</taxon>
        <taxon>Sphingomonadales</taxon>
        <taxon>Sphingomonadaceae</taxon>
        <taxon>Novosphingobium</taxon>
    </lineage>
</organism>
<evidence type="ECO:0000256" key="1">
    <source>
        <dbReference type="SAM" id="Phobius"/>
    </source>
</evidence>
<keyword evidence="5" id="KW-1185">Reference proteome</keyword>
<dbReference type="PANTHER" id="PTHR12147">
    <property type="entry name" value="METALLOPEPTIDASE M28 FAMILY MEMBER"/>
    <property type="match status" value="1"/>
</dbReference>
<dbReference type="InterPro" id="IPR007484">
    <property type="entry name" value="Peptidase_M28"/>
</dbReference>
<accession>T0IHE4</accession>
<reference evidence="4 5" key="1">
    <citation type="journal article" date="2013" name="Genome Announc.">
        <title>Genome Sequence of Novosphingobium lindaniclasticum LE124T, Isolated from a Hexachlorocyclohexane Dumpsite.</title>
        <authorList>
            <person name="Saxena A."/>
            <person name="Nayyar N."/>
            <person name="Sangwan N."/>
            <person name="Kumari R."/>
            <person name="Khurana J.P."/>
            <person name="Lal R."/>
        </authorList>
    </citation>
    <scope>NUCLEOTIDE SEQUENCE [LARGE SCALE GENOMIC DNA]</scope>
    <source>
        <strain evidence="4 5">LE124</strain>
    </source>
</reference>
<dbReference type="Gene3D" id="3.40.630.10">
    <property type="entry name" value="Zn peptidases"/>
    <property type="match status" value="1"/>
</dbReference>
<dbReference type="AlphaFoldDB" id="T0IHE4"/>
<dbReference type="Proteomes" id="UP000015527">
    <property type="component" value="Unassembled WGS sequence"/>
</dbReference>
<dbReference type="GO" id="GO:0008235">
    <property type="term" value="F:metalloexopeptidase activity"/>
    <property type="evidence" value="ECO:0007669"/>
    <property type="project" value="InterPro"/>
</dbReference>
<sequence length="570" mass="59652">MAVKSTRLLIVSLMLGLALAVLGTTPPRPAPADAPQDEFSAERAMVDVERIARAPHPSGSAEHAALRGYLMQRLSELGLTVRIQQGAFPPDARSELNRRNGKSEEHVPLTNVLGLLRGTESNLPAAALMAHYDSVPGSPAAGDDGAGVASILETLRALSLDRERKRDVLVILTDGEESGLLGARMFFAQAQEARRIGAIINLETRGGGGKANLFQTSALNGDVARLWASTAPHPAGTSLATFIYSILPNDTDLTVALPHGYPAWNFAFIGRPGLYHSPLATAPNLDRGSLQQMGEQTLGLARALAKTTDLPRRAPDIVFFDAFGLFAIHYAPGWGWAMLAVAFLGYGALVMRRPDLPEMFVGSARMLALLALTGGLLWAFNMVSGADGPVNYYDRLAAIPRLQAIALCGTAAVSVLLLGSRPESVAGEVGLVLPVWLAAAAFQAFAPTAAYVLTVPLLLSGVVALMRATGAGSGLGVAAVAVAGLVTGYALLLGYSLMQAVGTGLPMVCILPLMMVMPVLVPLRAPLSQGLMKGLSMTLLVLAVGVALWVRWDTPAASIAAYEQVPAPGG</sequence>
<dbReference type="PATRIC" id="fig|1096930.3.peg.3947"/>
<evidence type="ECO:0000259" key="3">
    <source>
        <dbReference type="Pfam" id="PF04389"/>
    </source>
</evidence>
<proteinExistence type="predicted"/>
<dbReference type="EMBL" id="ATHL01000137">
    <property type="protein sequence ID" value="EQB09069.1"/>
    <property type="molecule type" value="Genomic_DNA"/>
</dbReference>
<feature type="signal peptide" evidence="2">
    <location>
        <begin position="1"/>
        <end position="20"/>
    </location>
</feature>
<dbReference type="SUPFAM" id="SSF53187">
    <property type="entry name" value="Zn-dependent exopeptidases"/>
    <property type="match status" value="1"/>
</dbReference>
<dbReference type="eggNOG" id="COG2234">
    <property type="taxonomic scope" value="Bacteria"/>
</dbReference>
<evidence type="ECO:0000313" key="4">
    <source>
        <dbReference type="EMBL" id="EQB09069.1"/>
    </source>
</evidence>
<name>T0IHE4_9SPHN</name>
<keyword evidence="2" id="KW-0732">Signal</keyword>
<dbReference type="Pfam" id="PF04389">
    <property type="entry name" value="Peptidase_M28"/>
    <property type="match status" value="1"/>
</dbReference>
<dbReference type="PANTHER" id="PTHR12147:SF26">
    <property type="entry name" value="PEPTIDASE M28 DOMAIN-CONTAINING PROTEIN"/>
    <property type="match status" value="1"/>
</dbReference>
<feature type="transmembrane region" description="Helical" evidence="1">
    <location>
        <begin position="475"/>
        <end position="498"/>
    </location>
</feature>
<comment type="caution">
    <text evidence="4">The sequence shown here is derived from an EMBL/GenBank/DDBJ whole genome shotgun (WGS) entry which is preliminary data.</text>
</comment>
<feature type="domain" description="Peptidase M28" evidence="3">
    <location>
        <begin position="111"/>
        <end position="298"/>
    </location>
</feature>
<feature type="transmembrane region" description="Helical" evidence="1">
    <location>
        <begin position="504"/>
        <end position="523"/>
    </location>
</feature>
<keyword evidence="1" id="KW-0472">Membrane</keyword>
<feature type="transmembrane region" description="Helical" evidence="1">
    <location>
        <begin position="400"/>
        <end position="418"/>
    </location>
</feature>
<gene>
    <name evidence="4" type="ORF">L284_20085</name>
</gene>
<feature type="transmembrane region" description="Helical" evidence="1">
    <location>
        <begin position="535"/>
        <end position="552"/>
    </location>
</feature>
<keyword evidence="1" id="KW-0812">Transmembrane</keyword>
<dbReference type="InterPro" id="IPR045175">
    <property type="entry name" value="M28_fam"/>
</dbReference>
<dbReference type="GO" id="GO:0006508">
    <property type="term" value="P:proteolysis"/>
    <property type="evidence" value="ECO:0007669"/>
    <property type="project" value="InterPro"/>
</dbReference>
<evidence type="ECO:0000256" key="2">
    <source>
        <dbReference type="SAM" id="SignalP"/>
    </source>
</evidence>